<evidence type="ECO:0000313" key="1">
    <source>
        <dbReference type="EMBL" id="QEM42052.1"/>
    </source>
</evidence>
<proteinExistence type="predicted"/>
<evidence type="ECO:0008006" key="3">
    <source>
        <dbReference type="Google" id="ProtNLM"/>
    </source>
</evidence>
<sequence length="130" mass="14828">MSIVSVKVTRKRKGVIYVPRGVGCAVNPGTNLISIEYNRADNYGIDDGVNVFEIDGFDNPINSRNAELVEWVKACNGENIVVHCEMGMKRSKQVALWIIEHFGYHMMDTIEFQRPGDGNWVRYNRYRSGE</sequence>
<dbReference type="SUPFAM" id="SSF52799">
    <property type="entry name" value="(Phosphotyrosine protein) phosphatases II"/>
    <property type="match status" value="1"/>
</dbReference>
<protein>
    <recommendedName>
        <fullName evidence="3">Tyrosine specific protein phosphatases domain-containing protein</fullName>
    </recommendedName>
</protein>
<dbReference type="InterPro" id="IPR029021">
    <property type="entry name" value="Prot-tyrosine_phosphatase-like"/>
</dbReference>
<dbReference type="Gene3D" id="3.90.190.10">
    <property type="entry name" value="Protein tyrosine phosphatase superfamily"/>
    <property type="match status" value="1"/>
</dbReference>
<keyword evidence="2" id="KW-1185">Reference proteome</keyword>
<reference evidence="1 2" key="1">
    <citation type="submission" date="2019-06" db="EMBL/GenBank/DDBJ databases">
        <title>A distant relative of Phikzvirus genus phages from a therapeutic phage collection.</title>
        <authorList>
            <person name="Hejnowicz M.S."/>
            <person name="Dabrowski K."/>
            <person name="Gawor J."/>
            <person name="Weber-Dabrowska B."/>
            <person name="Gromadka R."/>
            <person name="Lobocka M.B."/>
        </authorList>
    </citation>
    <scope>NUCLEOTIDE SEQUENCE [LARGE SCALE GENOMIC DNA]</scope>
</reference>
<dbReference type="EMBL" id="MN103543">
    <property type="protein sequence ID" value="QEM42052.1"/>
    <property type="molecule type" value="Genomic_DNA"/>
</dbReference>
<dbReference type="RefSeq" id="YP_010661063.1">
    <property type="nucleotide sequence ID" value="NC_070882.1"/>
</dbReference>
<dbReference type="GeneID" id="77937073"/>
<dbReference type="KEGG" id="vg:77937073"/>
<evidence type="ECO:0000313" key="2">
    <source>
        <dbReference type="Proteomes" id="UP000322144"/>
    </source>
</evidence>
<organism evidence="1 2">
    <name type="scientific">Pseudomonas phage vB_PaeM_PS119XW</name>
    <dbReference type="NCBI Taxonomy" id="2601632"/>
    <lineage>
        <taxon>Viruses</taxon>
        <taxon>Duplodnaviria</taxon>
        <taxon>Heunggongvirae</taxon>
        <taxon>Uroviricota</taxon>
        <taxon>Caudoviricetes</taxon>
        <taxon>Chimalliviridae</taxon>
        <taxon>Pawinskivirus</taxon>
        <taxon>Pawinskivirus PS119XW</taxon>
    </lineage>
</organism>
<accession>A0A5C1K825</accession>
<dbReference type="Proteomes" id="UP000322144">
    <property type="component" value="Segment"/>
</dbReference>
<name>A0A5C1K825_9CAUD</name>